<sequence length="253" mass="27195">MLVGELTVLNWTWSLGDERSIGYLLCDGVGEREGRCHVQSKPKSIKNLTDGSGFVNVSAPSTGTYWVEGFTFTLTPGSDPQDDNFDDMFRLFRSPNITAVRAGDQVDDASTSAISSSNAISTGIPTATITITSSSLSTTRIVGGVLGAICGICLIVIITLVAIIIRRRTRRQDSVEGFMHESSPHIGSVEHGSGNTDAIPYIYEPFRPPVTTMVTVLPPTKSSTEMNHQHATPITFVHEVEAPPPSYISGSHV</sequence>
<accession>A0AAW0D4J9</accession>
<evidence type="ECO:0000313" key="2">
    <source>
        <dbReference type="EMBL" id="KAK7047073.1"/>
    </source>
</evidence>
<dbReference type="AlphaFoldDB" id="A0AAW0D4J9"/>
<protein>
    <submittedName>
        <fullName evidence="2">Uncharacterized protein</fullName>
    </submittedName>
</protein>
<keyword evidence="1" id="KW-1133">Transmembrane helix</keyword>
<keyword evidence="3" id="KW-1185">Reference proteome</keyword>
<feature type="transmembrane region" description="Helical" evidence="1">
    <location>
        <begin position="141"/>
        <end position="165"/>
    </location>
</feature>
<evidence type="ECO:0000313" key="3">
    <source>
        <dbReference type="Proteomes" id="UP001383192"/>
    </source>
</evidence>
<evidence type="ECO:0000256" key="1">
    <source>
        <dbReference type="SAM" id="Phobius"/>
    </source>
</evidence>
<dbReference type="Proteomes" id="UP001383192">
    <property type="component" value="Unassembled WGS sequence"/>
</dbReference>
<reference evidence="2 3" key="1">
    <citation type="submission" date="2024-01" db="EMBL/GenBank/DDBJ databases">
        <title>A draft genome for a cacao thread blight-causing isolate of Paramarasmius palmivorus.</title>
        <authorList>
            <person name="Baruah I.K."/>
            <person name="Bukari Y."/>
            <person name="Amoako-Attah I."/>
            <person name="Meinhardt L.W."/>
            <person name="Bailey B.A."/>
            <person name="Cohen S.P."/>
        </authorList>
    </citation>
    <scope>NUCLEOTIDE SEQUENCE [LARGE SCALE GENOMIC DNA]</scope>
    <source>
        <strain evidence="2 3">GH-12</strain>
    </source>
</reference>
<keyword evidence="1" id="KW-0472">Membrane</keyword>
<keyword evidence="1" id="KW-0812">Transmembrane</keyword>
<name>A0AAW0D4J9_9AGAR</name>
<dbReference type="EMBL" id="JAYKXP010000021">
    <property type="protein sequence ID" value="KAK7047073.1"/>
    <property type="molecule type" value="Genomic_DNA"/>
</dbReference>
<organism evidence="2 3">
    <name type="scientific">Paramarasmius palmivorus</name>
    <dbReference type="NCBI Taxonomy" id="297713"/>
    <lineage>
        <taxon>Eukaryota</taxon>
        <taxon>Fungi</taxon>
        <taxon>Dikarya</taxon>
        <taxon>Basidiomycota</taxon>
        <taxon>Agaricomycotina</taxon>
        <taxon>Agaricomycetes</taxon>
        <taxon>Agaricomycetidae</taxon>
        <taxon>Agaricales</taxon>
        <taxon>Marasmiineae</taxon>
        <taxon>Marasmiaceae</taxon>
        <taxon>Paramarasmius</taxon>
    </lineage>
</organism>
<comment type="caution">
    <text evidence="2">The sequence shown here is derived from an EMBL/GenBank/DDBJ whole genome shotgun (WGS) entry which is preliminary data.</text>
</comment>
<gene>
    <name evidence="2" type="ORF">VNI00_006733</name>
</gene>
<proteinExistence type="predicted"/>